<proteinExistence type="predicted"/>
<comment type="subcellular location">
    <subcellularLocation>
        <location evidence="1">Membrane</location>
        <topology evidence="1">Multi-pass membrane protein</topology>
    </subcellularLocation>
</comment>
<dbReference type="InterPro" id="IPR006073">
    <property type="entry name" value="GTP-bd"/>
</dbReference>
<dbReference type="EMBL" id="CBTJ020000001">
    <property type="protein sequence ID" value="CDI00845.1"/>
    <property type="molecule type" value="Genomic_DNA"/>
</dbReference>
<protein>
    <submittedName>
        <fullName evidence="6">GTP-binding protein HSR1-related protein</fullName>
    </submittedName>
</protein>
<sequence length="434" mass="47219">MVPEQGPVNGDSHLALARESLRELLNDKRVPPAVRSALAADYQQLQLLLEKIEHGHIHIAVFGRVSVGKSALLNALLGETRFSTSPLHGETTHATHARWQEYDAGGVFLIDTPGINEVAGEERERLAHDVASRCDLVLFVVEGDITDTELRALRQVKSAAQRLVLVLNKIDRYTPADRELLLQTLRQRAEGLIEAHDIVTAAAQPAERIVILVDADGNETESRRRPAPDVAALRERIWDILKAEGKTMAALNAGLFAGRFSDRLSHEIIVIRRDLAEKVVRNYCLAKGVAVALNPIPVADLLAAVATDAAMIIHLSRVYGLPITRGEAGSLLKTIFTQLVFLMGTVWVMHLAASALKGISLGLSTVVTAAAQGAVAWYGTYVVGKAAEQYFAQGKSWGEGGPKRVVQDILDSLDRDSLLAQAREDILARLKPLL</sequence>
<dbReference type="PANTHER" id="PTHR42714">
    <property type="entry name" value="TRNA MODIFICATION GTPASE GTPBP3"/>
    <property type="match status" value="1"/>
</dbReference>
<feature type="domain" description="G" evidence="5">
    <location>
        <begin position="58"/>
        <end position="169"/>
    </location>
</feature>
<dbReference type="CDD" id="cd00880">
    <property type="entry name" value="Era_like"/>
    <property type="match status" value="1"/>
</dbReference>
<dbReference type="InterPro" id="IPR021147">
    <property type="entry name" value="DUF697"/>
</dbReference>
<dbReference type="Pfam" id="PF01926">
    <property type="entry name" value="MMR_HSR1"/>
    <property type="match status" value="1"/>
</dbReference>
<keyword evidence="7" id="KW-1185">Reference proteome</keyword>
<dbReference type="OrthoDB" id="238366at2"/>
<gene>
    <name evidence="6" type="ORF">BN873_10101</name>
</gene>
<dbReference type="RefSeq" id="WP_082161001.1">
    <property type="nucleotide sequence ID" value="NZ_CBTJ020000001.1"/>
</dbReference>
<comment type="caution">
    <text evidence="6">The sequence shown here is derived from an EMBL/GenBank/DDBJ whole genome shotgun (WGS) entry which is preliminary data.</text>
</comment>
<dbReference type="GO" id="GO:0002098">
    <property type="term" value="P:tRNA wobble uridine modification"/>
    <property type="evidence" value="ECO:0007669"/>
    <property type="project" value="TreeGrafter"/>
</dbReference>
<dbReference type="InterPro" id="IPR005225">
    <property type="entry name" value="Small_GTP-bd"/>
</dbReference>
<evidence type="ECO:0000256" key="2">
    <source>
        <dbReference type="ARBA" id="ARBA00022692"/>
    </source>
</evidence>
<evidence type="ECO:0000313" key="7">
    <source>
        <dbReference type="Proteomes" id="UP000035760"/>
    </source>
</evidence>
<evidence type="ECO:0000256" key="1">
    <source>
        <dbReference type="ARBA" id="ARBA00004141"/>
    </source>
</evidence>
<reference evidence="6" key="2">
    <citation type="submission" date="2014-03" db="EMBL/GenBank/DDBJ databases">
        <title>Candidatus Competibacter-lineage genomes retrieved from metagenomes reveal functional metabolic diversity.</title>
        <authorList>
            <person name="McIlroy S.J."/>
            <person name="Albertsen M."/>
            <person name="Andresen E.K."/>
            <person name="Saunders A.M."/>
            <person name="Kristiansen R."/>
            <person name="Stokholm-Bjerregaard M."/>
            <person name="Nielsen K.L."/>
            <person name="Nielsen P.H."/>
        </authorList>
    </citation>
    <scope>NUCLEOTIDE SEQUENCE</scope>
    <source>
        <strain evidence="6">Run_A_D11</strain>
    </source>
</reference>
<keyword evidence="4" id="KW-0472">Membrane</keyword>
<name>W6M4V6_9GAMM</name>
<dbReference type="Gene3D" id="3.40.50.300">
    <property type="entry name" value="P-loop containing nucleotide triphosphate hydrolases"/>
    <property type="match status" value="1"/>
</dbReference>
<dbReference type="Proteomes" id="UP000035760">
    <property type="component" value="Unassembled WGS sequence"/>
</dbReference>
<dbReference type="InterPro" id="IPR027417">
    <property type="entry name" value="P-loop_NTPase"/>
</dbReference>
<dbReference type="GO" id="GO:0016020">
    <property type="term" value="C:membrane"/>
    <property type="evidence" value="ECO:0007669"/>
    <property type="project" value="UniProtKB-SubCell"/>
</dbReference>
<dbReference type="SUPFAM" id="SSF52540">
    <property type="entry name" value="P-loop containing nucleoside triphosphate hydrolases"/>
    <property type="match status" value="1"/>
</dbReference>
<dbReference type="Pfam" id="PF05128">
    <property type="entry name" value="DUF697"/>
    <property type="match status" value="1"/>
</dbReference>
<reference evidence="6" key="1">
    <citation type="submission" date="2013-07" db="EMBL/GenBank/DDBJ databases">
        <authorList>
            <person name="McIlroy S."/>
        </authorList>
    </citation>
    <scope>NUCLEOTIDE SEQUENCE [LARGE SCALE GENOMIC DNA]</scope>
    <source>
        <strain evidence="6">Run_A_D11</strain>
    </source>
</reference>
<keyword evidence="2" id="KW-0812">Transmembrane</keyword>
<keyword evidence="3" id="KW-1133">Transmembrane helix</keyword>
<evidence type="ECO:0000313" key="6">
    <source>
        <dbReference type="EMBL" id="CDI00845.1"/>
    </source>
</evidence>
<dbReference type="AlphaFoldDB" id="W6M4V6"/>
<accession>W6M4V6</accession>
<evidence type="ECO:0000256" key="4">
    <source>
        <dbReference type="ARBA" id="ARBA00023136"/>
    </source>
</evidence>
<dbReference type="STRING" id="1400863.BN873_10101"/>
<dbReference type="GO" id="GO:0005737">
    <property type="term" value="C:cytoplasm"/>
    <property type="evidence" value="ECO:0007669"/>
    <property type="project" value="TreeGrafter"/>
</dbReference>
<evidence type="ECO:0000259" key="5">
    <source>
        <dbReference type="Pfam" id="PF01926"/>
    </source>
</evidence>
<evidence type="ECO:0000256" key="3">
    <source>
        <dbReference type="ARBA" id="ARBA00022989"/>
    </source>
</evidence>
<dbReference type="PANTHER" id="PTHR42714:SF6">
    <property type="entry name" value="TRANSLATION INITIATION FACTOR IF-2"/>
    <property type="match status" value="1"/>
</dbReference>
<dbReference type="NCBIfam" id="TIGR00231">
    <property type="entry name" value="small_GTP"/>
    <property type="match status" value="1"/>
</dbReference>
<dbReference type="GO" id="GO:0005525">
    <property type="term" value="F:GTP binding"/>
    <property type="evidence" value="ECO:0007669"/>
    <property type="project" value="InterPro"/>
</dbReference>
<dbReference type="GO" id="GO:0030488">
    <property type="term" value="P:tRNA methylation"/>
    <property type="evidence" value="ECO:0007669"/>
    <property type="project" value="TreeGrafter"/>
</dbReference>
<organism evidence="6 7">
    <name type="scientific">Candidatus Competibacter denitrificans Run_A_D11</name>
    <dbReference type="NCBI Taxonomy" id="1400863"/>
    <lineage>
        <taxon>Bacteria</taxon>
        <taxon>Pseudomonadati</taxon>
        <taxon>Pseudomonadota</taxon>
        <taxon>Gammaproteobacteria</taxon>
        <taxon>Candidatus Competibacteraceae</taxon>
        <taxon>Candidatus Competibacter</taxon>
    </lineage>
</organism>